<sequence length="299" mass="33462">MNFLSKRKSLLIAAAMSVSFMAAPLSTSYAADVPADYTQEQLNGELGMAVAWFQNSAEYRELCYQAYNTALERVVHAVAHHKKGDKPLAIVLDADETVLDNSAFEAGLIGTGNSYSNATWDEWCAAAKATAMPGAAEYLQAVDRLGVDIFYVTNRSMKTQYEGSAKNMKAIGFPQIDKKHMLLKTDTSDKMPRFEQVMKDYDVVVFMGDNTGDMPIGSYHKSQEERNGLVDQHQKEFGNRFIVLPNPTYGDWEPVLAKDGNYWKQSPAEKSETRRKSLRTWRPMKNAQDKANTKPGTEN</sequence>
<keyword evidence="4" id="KW-0449">Lipoprotein</keyword>
<dbReference type="RefSeq" id="WP_073088489.1">
    <property type="nucleotide sequence ID" value="NZ_FRBC01000005.1"/>
</dbReference>
<dbReference type="CDD" id="cd07534">
    <property type="entry name" value="HAD_CAP"/>
    <property type="match status" value="1"/>
</dbReference>
<dbReference type="Pfam" id="PF03767">
    <property type="entry name" value="Acid_phosphat_B"/>
    <property type="match status" value="1"/>
</dbReference>
<dbReference type="EMBL" id="FRBC01000005">
    <property type="protein sequence ID" value="SHK48213.1"/>
    <property type="molecule type" value="Genomic_DNA"/>
</dbReference>
<dbReference type="PIRSF" id="PIRSF019271">
    <property type="entry name" value="Acid_Ptase_C"/>
    <property type="match status" value="1"/>
</dbReference>
<dbReference type="Proteomes" id="UP000184263">
    <property type="component" value="Unassembled WGS sequence"/>
</dbReference>
<feature type="region of interest" description="Disordered" evidence="2">
    <location>
        <begin position="263"/>
        <end position="299"/>
    </location>
</feature>
<dbReference type="PANTHER" id="PTHR31284">
    <property type="entry name" value="ACID PHOSPHATASE-LIKE PROTEIN"/>
    <property type="match status" value="1"/>
</dbReference>
<dbReference type="InterPro" id="IPR023214">
    <property type="entry name" value="HAD_sf"/>
</dbReference>
<evidence type="ECO:0000256" key="1">
    <source>
        <dbReference type="ARBA" id="ARBA00022729"/>
    </source>
</evidence>
<dbReference type="PANTHER" id="PTHR31284:SF10">
    <property type="entry name" value="ACID PHOSPHATASE-LIKE PROTEIN"/>
    <property type="match status" value="1"/>
</dbReference>
<dbReference type="Gene3D" id="3.40.50.1000">
    <property type="entry name" value="HAD superfamily/HAD-like"/>
    <property type="match status" value="1"/>
</dbReference>
<dbReference type="SUPFAM" id="SSF56784">
    <property type="entry name" value="HAD-like"/>
    <property type="match status" value="1"/>
</dbReference>
<dbReference type="InterPro" id="IPR036412">
    <property type="entry name" value="HAD-like_sf"/>
</dbReference>
<reference evidence="4 5" key="1">
    <citation type="submission" date="2016-11" db="EMBL/GenBank/DDBJ databases">
        <authorList>
            <person name="Jaros S."/>
            <person name="Januszkiewicz K."/>
            <person name="Wedrychowicz H."/>
        </authorList>
    </citation>
    <scope>NUCLEOTIDE SEQUENCE [LARGE SCALE GENOMIC DNA]</scope>
    <source>
        <strain evidence="4 5">HD4</strain>
    </source>
</reference>
<evidence type="ECO:0000313" key="4">
    <source>
        <dbReference type="EMBL" id="SHK48213.1"/>
    </source>
</evidence>
<dbReference type="SFLD" id="SFLDG01125">
    <property type="entry name" value="C1.1:_Acid_Phosphatase_Like"/>
    <property type="match status" value="1"/>
</dbReference>
<dbReference type="OrthoDB" id="395856at2"/>
<dbReference type="NCBIfam" id="TIGR01533">
    <property type="entry name" value="lipo_e_P4"/>
    <property type="match status" value="1"/>
</dbReference>
<organism evidence="4 5">
    <name type="scientific">Selenomonas ruminantium</name>
    <dbReference type="NCBI Taxonomy" id="971"/>
    <lineage>
        <taxon>Bacteria</taxon>
        <taxon>Bacillati</taxon>
        <taxon>Bacillota</taxon>
        <taxon>Negativicutes</taxon>
        <taxon>Selenomonadales</taxon>
        <taxon>Selenomonadaceae</taxon>
        <taxon>Selenomonas</taxon>
    </lineage>
</organism>
<dbReference type="AlphaFoldDB" id="A0A1M6SU22"/>
<dbReference type="InterPro" id="IPR006423">
    <property type="entry name" value="Lipo_e_P4"/>
</dbReference>
<gene>
    <name evidence="4" type="ORF">SAMN05216582_10573</name>
</gene>
<evidence type="ECO:0000313" key="5">
    <source>
        <dbReference type="Proteomes" id="UP000184263"/>
    </source>
</evidence>
<keyword evidence="1 3" id="KW-0732">Signal</keyword>
<protein>
    <submittedName>
        <fullName evidence="4">5'-nucleotidase, lipoprotein e(P4) family</fullName>
    </submittedName>
</protein>
<accession>A0A1M6SU22</accession>
<evidence type="ECO:0000256" key="3">
    <source>
        <dbReference type="SAM" id="SignalP"/>
    </source>
</evidence>
<dbReference type="InterPro" id="IPR005519">
    <property type="entry name" value="Acid_phosphat_B-like"/>
</dbReference>
<evidence type="ECO:0000256" key="2">
    <source>
        <dbReference type="SAM" id="MobiDB-lite"/>
    </source>
</evidence>
<proteinExistence type="predicted"/>
<name>A0A1M6SU22_SELRU</name>
<feature type="chain" id="PRO_5013020008" evidence="3">
    <location>
        <begin position="31"/>
        <end position="299"/>
    </location>
</feature>
<feature type="signal peptide" evidence="3">
    <location>
        <begin position="1"/>
        <end position="30"/>
    </location>
</feature>
<dbReference type="GO" id="GO:0009279">
    <property type="term" value="C:cell outer membrane"/>
    <property type="evidence" value="ECO:0007669"/>
    <property type="project" value="InterPro"/>
</dbReference>
<dbReference type="SFLD" id="SFLDS00003">
    <property type="entry name" value="Haloacid_Dehalogenase"/>
    <property type="match status" value="1"/>
</dbReference>